<reference evidence="17 18" key="1">
    <citation type="journal article" date="2024" name="Front Chem Biol">
        <title>Unveiling the potential of Daldinia eschscholtzii MFLUCC 19-0629 through bioactivity and bioinformatics studies for enhanced sustainable agriculture production.</title>
        <authorList>
            <person name="Brooks S."/>
            <person name="Weaver J.A."/>
            <person name="Klomchit A."/>
            <person name="Alharthi S.A."/>
            <person name="Onlamun T."/>
            <person name="Nurani R."/>
            <person name="Vong T.K."/>
            <person name="Alberti F."/>
            <person name="Greco C."/>
        </authorList>
    </citation>
    <scope>NUCLEOTIDE SEQUENCE [LARGE SCALE GENOMIC DNA]</scope>
    <source>
        <strain evidence="17">MFLUCC 19-0629</strain>
    </source>
</reference>
<comment type="cofactor">
    <cofactor evidence="1">
        <name>FMN</name>
        <dbReference type="ChEBI" id="CHEBI:58210"/>
    </cofactor>
</comment>
<evidence type="ECO:0000256" key="7">
    <source>
        <dbReference type="ARBA" id="ARBA00022630"/>
    </source>
</evidence>
<dbReference type="GO" id="GO:0020037">
    <property type="term" value="F:heme binding"/>
    <property type="evidence" value="ECO:0007669"/>
    <property type="project" value="InterPro"/>
</dbReference>
<dbReference type="PRINTS" id="PR00463">
    <property type="entry name" value="EP450I"/>
</dbReference>
<dbReference type="SUPFAM" id="SSF48264">
    <property type="entry name" value="Cytochrome P450"/>
    <property type="match status" value="1"/>
</dbReference>
<evidence type="ECO:0000256" key="9">
    <source>
        <dbReference type="ARBA" id="ARBA00022723"/>
    </source>
</evidence>
<keyword evidence="11" id="KW-0521">NADP</keyword>
<protein>
    <recommendedName>
        <fullName evidence="19">Cytochrome P450</fullName>
    </recommendedName>
</protein>
<evidence type="ECO:0000256" key="2">
    <source>
        <dbReference type="ARBA" id="ARBA00001971"/>
    </source>
</evidence>
<keyword evidence="18" id="KW-1185">Reference proteome</keyword>
<dbReference type="FunFam" id="1.10.630.10:FF:000040">
    <property type="entry name" value="Bifunctional cytochrome P450/NADPH--P450 reductase"/>
    <property type="match status" value="1"/>
</dbReference>
<proteinExistence type="inferred from homology"/>
<evidence type="ECO:0000256" key="10">
    <source>
        <dbReference type="ARBA" id="ARBA00022827"/>
    </source>
</evidence>
<evidence type="ECO:0000256" key="13">
    <source>
        <dbReference type="ARBA" id="ARBA00023002"/>
    </source>
</evidence>
<evidence type="ECO:0000256" key="4">
    <source>
        <dbReference type="ARBA" id="ARBA00010018"/>
    </source>
</evidence>
<evidence type="ECO:0000256" key="16">
    <source>
        <dbReference type="PIRSR" id="PIRSR602401-1"/>
    </source>
</evidence>
<dbReference type="InterPro" id="IPR036396">
    <property type="entry name" value="Cyt_P450_sf"/>
</dbReference>
<dbReference type="Proteomes" id="UP001369815">
    <property type="component" value="Unassembled WGS sequence"/>
</dbReference>
<keyword evidence="13" id="KW-0560">Oxidoreductase</keyword>
<evidence type="ECO:0000313" key="17">
    <source>
        <dbReference type="EMBL" id="KAK6956171.1"/>
    </source>
</evidence>
<evidence type="ECO:0000256" key="6">
    <source>
        <dbReference type="ARBA" id="ARBA00022617"/>
    </source>
</evidence>
<evidence type="ECO:0000256" key="11">
    <source>
        <dbReference type="ARBA" id="ARBA00022857"/>
    </source>
</evidence>
<evidence type="ECO:0000256" key="14">
    <source>
        <dbReference type="ARBA" id="ARBA00023004"/>
    </source>
</evidence>
<dbReference type="EMBL" id="JBANMG010000002">
    <property type="protein sequence ID" value="KAK6956171.1"/>
    <property type="molecule type" value="Genomic_DNA"/>
</dbReference>
<keyword evidence="5" id="KW-0813">Transport</keyword>
<evidence type="ECO:0000256" key="5">
    <source>
        <dbReference type="ARBA" id="ARBA00022448"/>
    </source>
</evidence>
<evidence type="ECO:0000256" key="3">
    <source>
        <dbReference type="ARBA" id="ARBA00001974"/>
    </source>
</evidence>
<name>A0AAX6MVG4_9PEZI</name>
<dbReference type="InterPro" id="IPR002401">
    <property type="entry name" value="Cyt_P450_E_grp-I"/>
</dbReference>
<keyword evidence="14 16" id="KW-0408">Iron</keyword>
<dbReference type="AlphaFoldDB" id="A0AAX6MVG4"/>
<dbReference type="GO" id="GO:0005506">
    <property type="term" value="F:iron ion binding"/>
    <property type="evidence" value="ECO:0007669"/>
    <property type="project" value="InterPro"/>
</dbReference>
<dbReference type="GO" id="GO:0004497">
    <property type="term" value="F:monooxygenase activity"/>
    <property type="evidence" value="ECO:0007669"/>
    <property type="project" value="UniProtKB-KW"/>
</dbReference>
<comment type="cofactor">
    <cofactor evidence="3">
        <name>FAD</name>
        <dbReference type="ChEBI" id="CHEBI:57692"/>
    </cofactor>
</comment>
<evidence type="ECO:0008006" key="19">
    <source>
        <dbReference type="Google" id="ProtNLM"/>
    </source>
</evidence>
<keyword evidence="6 16" id="KW-0349">Heme</keyword>
<dbReference type="InterPro" id="IPR050121">
    <property type="entry name" value="Cytochrome_P450_monoxygenase"/>
</dbReference>
<organism evidence="17 18">
    <name type="scientific">Daldinia eschscholtzii</name>
    <dbReference type="NCBI Taxonomy" id="292717"/>
    <lineage>
        <taxon>Eukaryota</taxon>
        <taxon>Fungi</taxon>
        <taxon>Dikarya</taxon>
        <taxon>Ascomycota</taxon>
        <taxon>Pezizomycotina</taxon>
        <taxon>Sordariomycetes</taxon>
        <taxon>Xylariomycetidae</taxon>
        <taxon>Xylariales</taxon>
        <taxon>Hypoxylaceae</taxon>
        <taxon>Daldinia</taxon>
    </lineage>
</organism>
<keyword evidence="10" id="KW-0274">FAD</keyword>
<evidence type="ECO:0000256" key="15">
    <source>
        <dbReference type="ARBA" id="ARBA00023033"/>
    </source>
</evidence>
<evidence type="ECO:0000256" key="12">
    <source>
        <dbReference type="ARBA" id="ARBA00022982"/>
    </source>
</evidence>
<keyword evidence="7" id="KW-0285">Flavoprotein</keyword>
<evidence type="ECO:0000313" key="18">
    <source>
        <dbReference type="Proteomes" id="UP001369815"/>
    </source>
</evidence>
<keyword evidence="8" id="KW-0288">FMN</keyword>
<dbReference type="InterPro" id="IPR001128">
    <property type="entry name" value="Cyt_P450"/>
</dbReference>
<keyword evidence="9 16" id="KW-0479">Metal-binding</keyword>
<accession>A0AAX6MVG4</accession>
<comment type="cofactor">
    <cofactor evidence="2 16">
        <name>heme</name>
        <dbReference type="ChEBI" id="CHEBI:30413"/>
    </cofactor>
</comment>
<dbReference type="PANTHER" id="PTHR24305">
    <property type="entry name" value="CYTOCHROME P450"/>
    <property type="match status" value="1"/>
</dbReference>
<dbReference type="PANTHER" id="PTHR24305:SF108">
    <property type="entry name" value="P450, PUTATIVE (EUROFUNG)-RELATED"/>
    <property type="match status" value="1"/>
</dbReference>
<evidence type="ECO:0000256" key="1">
    <source>
        <dbReference type="ARBA" id="ARBA00001917"/>
    </source>
</evidence>
<comment type="caution">
    <text evidence="17">The sequence shown here is derived from an EMBL/GenBank/DDBJ whole genome shotgun (WGS) entry which is preliminary data.</text>
</comment>
<keyword evidence="12" id="KW-0249">Electron transport</keyword>
<dbReference type="Pfam" id="PF00067">
    <property type="entry name" value="p450"/>
    <property type="match status" value="1"/>
</dbReference>
<keyword evidence="15" id="KW-0503">Monooxygenase</keyword>
<feature type="binding site" description="axial binding residue" evidence="16">
    <location>
        <position position="403"/>
    </location>
    <ligand>
        <name>heme</name>
        <dbReference type="ChEBI" id="CHEBI:30413"/>
    </ligand>
    <ligandPart>
        <name>Fe</name>
        <dbReference type="ChEBI" id="CHEBI:18248"/>
    </ligandPart>
</feature>
<evidence type="ECO:0000256" key="8">
    <source>
        <dbReference type="ARBA" id="ARBA00022643"/>
    </source>
</evidence>
<dbReference type="GO" id="GO:0016705">
    <property type="term" value="F:oxidoreductase activity, acting on paired donors, with incorporation or reduction of molecular oxygen"/>
    <property type="evidence" value="ECO:0007669"/>
    <property type="project" value="InterPro"/>
</dbReference>
<sequence>MSVPIPQPPGVPLLGNIFDVDTNNTWNSLRELAEKYGEIFQIKVLGHTVVFVAGAAIAEELCDEKRFRKYVGGPIVEIRYAVHDALFTAFDNETSWGIAHRIIAPKLSPHSVAEHFTEMRDTTAEIIAKWKGLGTDNKVSAISELNRLNLEVATLTLFGKKLNCLSGPEHPMIKGMEDSTSEAMKRPNRPKFMNWLFYGGKFTKATNTMRIYAQELVNYRKANPTDRQDLLAILLNATDSETGTSLTDSQIIDEIVSMPIGSSTAPALLSTAIYFLLKNPHVVTEARQELDTVIGDGEFKFEHLTQLKYIEGIVRESLRLSFAAPGFNIEPIPSDSKAPVQLAGGKYQVAHNQPMIIVLAGVNRDPAVFEKPLAFRPERMMGKAFDDLPSGVKKWYGNGKRICIGKHWAWQFNMIVLAMLIKEMDFESVDSNYTLEQDGWFNLRPVGFEVRVKTRA</sequence>
<comment type="similarity">
    <text evidence="4">In the N-terminal section; belongs to the cytochrome P450 family.</text>
</comment>
<gene>
    <name evidence="17" type="ORF">Daesc_001444</name>
</gene>
<dbReference type="Gene3D" id="1.10.630.10">
    <property type="entry name" value="Cytochrome P450"/>
    <property type="match status" value="1"/>
</dbReference>